<dbReference type="FunFam" id="3.10.310.10:FF:000001">
    <property type="entry name" value="Diaminopimelate epimerase"/>
    <property type="match status" value="1"/>
</dbReference>
<dbReference type="EC" id="5.1.1.7" evidence="3 9"/>
<dbReference type="Proteomes" id="UP000227088">
    <property type="component" value="Unassembled WGS sequence"/>
</dbReference>
<evidence type="ECO:0000313" key="12">
    <source>
        <dbReference type="Proteomes" id="UP000227088"/>
    </source>
</evidence>
<dbReference type="EMBL" id="MABE01000179">
    <property type="protein sequence ID" value="OUS41005.1"/>
    <property type="molecule type" value="Genomic_DNA"/>
</dbReference>
<feature type="active site" description="Proton acceptor" evidence="9">
    <location>
        <position position="224"/>
    </location>
</feature>
<evidence type="ECO:0000256" key="6">
    <source>
        <dbReference type="ARBA" id="ARBA00023154"/>
    </source>
</evidence>
<comment type="subunit">
    <text evidence="9">Homodimer.</text>
</comment>
<comment type="similarity">
    <text evidence="2 9">Belongs to the diaminopimelate epimerase family.</text>
</comment>
<evidence type="ECO:0000256" key="2">
    <source>
        <dbReference type="ARBA" id="ARBA00010219"/>
    </source>
</evidence>
<organism evidence="11 12">
    <name type="scientific">Oleispira antarctica</name>
    <dbReference type="NCBI Taxonomy" id="188908"/>
    <lineage>
        <taxon>Bacteria</taxon>
        <taxon>Pseudomonadati</taxon>
        <taxon>Pseudomonadota</taxon>
        <taxon>Gammaproteobacteria</taxon>
        <taxon>Oceanospirillales</taxon>
        <taxon>Oceanospirillaceae</taxon>
        <taxon>Oleispira</taxon>
    </lineage>
</organism>
<dbReference type="GO" id="GO:0005829">
    <property type="term" value="C:cytosol"/>
    <property type="evidence" value="ECO:0007669"/>
    <property type="project" value="TreeGrafter"/>
</dbReference>
<name>A0A1Y5I1L6_OLEAN</name>
<feature type="binding site" evidence="9">
    <location>
        <begin position="225"/>
        <end position="226"/>
    </location>
    <ligand>
        <name>substrate</name>
    </ligand>
</feature>
<keyword evidence="5 9" id="KW-0028">Amino-acid biosynthesis</keyword>
<dbReference type="HAMAP" id="MF_00197">
    <property type="entry name" value="DAP_epimerase"/>
    <property type="match status" value="1"/>
</dbReference>
<dbReference type="PANTHER" id="PTHR31689:SF0">
    <property type="entry name" value="DIAMINOPIMELATE EPIMERASE"/>
    <property type="match status" value="1"/>
</dbReference>
<feature type="binding site" evidence="9">
    <location>
        <position position="13"/>
    </location>
    <ligand>
        <name>substrate</name>
    </ligand>
</feature>
<keyword evidence="7 9" id="KW-0413">Isomerase</keyword>
<accession>A0A1Y5I1L6</accession>
<feature type="binding site" evidence="9">
    <location>
        <begin position="76"/>
        <end position="77"/>
    </location>
    <ligand>
        <name>substrate</name>
    </ligand>
</feature>
<dbReference type="UniPathway" id="UPA00034">
    <property type="reaction ID" value="UER00025"/>
</dbReference>
<comment type="subcellular location">
    <subcellularLocation>
        <location evidence="9">Cytoplasm</location>
    </subcellularLocation>
</comment>
<dbReference type="InterPro" id="IPR018510">
    <property type="entry name" value="DAP_epimerase_AS"/>
</dbReference>
<dbReference type="SUPFAM" id="SSF54506">
    <property type="entry name" value="Diaminopimelate epimerase-like"/>
    <property type="match status" value="1"/>
</dbReference>
<evidence type="ECO:0000256" key="7">
    <source>
        <dbReference type="ARBA" id="ARBA00023235"/>
    </source>
</evidence>
<gene>
    <name evidence="9" type="primary">dapF</name>
    <name evidence="11" type="ORF">A9R00_03150</name>
</gene>
<sequence>MWIKFNKMHGLGNDFMVVDLVTQHAYLTPMQIRHLADRNFGVGFDQLLLVEVPTQTDVDFKYRIFNSDGSEVENCGNGARCFARFVYEQKLIGRRNIRVETANGNMELELTADNDVIVNMGPPVLAPAEVPFIPESSDKTQAISYKIAVEGHGTIELGAVSMGNPHAVMLVDDIETAAVETLGPLVEAHSSFPQKVNAGFMQVINRNHIKLRVFERGVGETKACGTGACGAVVSGILRGLLDNNVQVDLPGGSLTIEWDGKGDVIMTGPTSNVFEGRVNI</sequence>
<dbReference type="AlphaFoldDB" id="A0A1Y5I1L6"/>
<dbReference type="PROSITE" id="PS01326">
    <property type="entry name" value="DAP_EPIMERASE"/>
    <property type="match status" value="1"/>
</dbReference>
<keyword evidence="4 9" id="KW-0963">Cytoplasm</keyword>
<feature type="active site" description="Proton donor" evidence="9">
    <location>
        <position position="75"/>
    </location>
</feature>
<dbReference type="Gene3D" id="3.10.310.10">
    <property type="entry name" value="Diaminopimelate Epimerase, Chain A, domain 1"/>
    <property type="match status" value="2"/>
</dbReference>
<proteinExistence type="inferred from homology"/>
<dbReference type="PANTHER" id="PTHR31689">
    <property type="entry name" value="DIAMINOPIMELATE EPIMERASE, CHLOROPLASTIC"/>
    <property type="match status" value="1"/>
</dbReference>
<evidence type="ECO:0000256" key="4">
    <source>
        <dbReference type="ARBA" id="ARBA00022490"/>
    </source>
</evidence>
<evidence type="ECO:0000256" key="8">
    <source>
        <dbReference type="ARBA" id="ARBA00051712"/>
    </source>
</evidence>
<feature type="binding site" evidence="9">
    <location>
        <position position="164"/>
    </location>
    <ligand>
        <name>substrate</name>
    </ligand>
</feature>
<dbReference type="FunFam" id="3.10.310.10:FF:000004">
    <property type="entry name" value="Diaminopimelate epimerase"/>
    <property type="match status" value="1"/>
</dbReference>
<evidence type="ECO:0000256" key="9">
    <source>
        <dbReference type="HAMAP-Rule" id="MF_00197"/>
    </source>
</evidence>
<reference evidence="12" key="1">
    <citation type="journal article" date="2017" name="Proc. Natl. Acad. Sci. U.S.A.">
        <title>Simulation of Deepwater Horizon oil plume reveals substrate specialization within a complex community of hydrocarbon degraders.</title>
        <authorList>
            <person name="Hu P."/>
            <person name="Dubinsky E.A."/>
            <person name="Probst A.J."/>
            <person name="Wang J."/>
            <person name="Sieber C.M.K."/>
            <person name="Tom L.M."/>
            <person name="Gardinali P."/>
            <person name="Banfield J.F."/>
            <person name="Atlas R.M."/>
            <person name="Andersen G.L."/>
        </authorList>
    </citation>
    <scope>NUCLEOTIDE SEQUENCE [LARGE SCALE GENOMIC DNA]</scope>
</reference>
<evidence type="ECO:0000313" key="11">
    <source>
        <dbReference type="EMBL" id="OUS41005.1"/>
    </source>
</evidence>
<feature type="binding site" evidence="9">
    <location>
        <position position="46"/>
    </location>
    <ligand>
        <name>substrate</name>
    </ligand>
</feature>
<feature type="binding site" evidence="9">
    <location>
        <begin position="215"/>
        <end position="216"/>
    </location>
    <ligand>
        <name>substrate</name>
    </ligand>
</feature>
<feature type="binding site" evidence="9">
    <location>
        <position position="66"/>
    </location>
    <ligand>
        <name>substrate</name>
    </ligand>
</feature>
<feature type="binding site" evidence="9">
    <location>
        <position position="197"/>
    </location>
    <ligand>
        <name>substrate</name>
    </ligand>
</feature>
<protein>
    <recommendedName>
        <fullName evidence="3 9">Diaminopimelate epimerase</fullName>
        <shortName evidence="9">DAP epimerase</shortName>
        <ecNumber evidence="3 9">5.1.1.7</ecNumber>
    </recommendedName>
    <alternativeName>
        <fullName evidence="9">PLP-independent amino acid racemase</fullName>
    </alternativeName>
</protein>
<evidence type="ECO:0000256" key="3">
    <source>
        <dbReference type="ARBA" id="ARBA00013080"/>
    </source>
</evidence>
<evidence type="ECO:0000256" key="5">
    <source>
        <dbReference type="ARBA" id="ARBA00022605"/>
    </source>
</evidence>
<keyword evidence="6 9" id="KW-0457">Lysine biosynthesis</keyword>
<comment type="caution">
    <text evidence="11">The sequence shown here is derived from an EMBL/GenBank/DDBJ whole genome shotgun (WGS) entry which is preliminary data.</text>
</comment>
<dbReference type="GO" id="GO:0008837">
    <property type="term" value="F:diaminopimelate epimerase activity"/>
    <property type="evidence" value="ECO:0007669"/>
    <property type="project" value="UniProtKB-UniRule"/>
</dbReference>
<feature type="site" description="Important for dimerization" evidence="9">
    <location>
        <position position="274"/>
    </location>
</feature>
<feature type="site" description="Could be important to modulate the pK values of the two catalytic cysteine residues" evidence="9">
    <location>
        <position position="215"/>
    </location>
</feature>
<dbReference type="NCBIfam" id="TIGR00652">
    <property type="entry name" value="DapF"/>
    <property type="match status" value="1"/>
</dbReference>
<dbReference type="InterPro" id="IPR001653">
    <property type="entry name" value="DAP_epimerase_DapF"/>
</dbReference>
<feature type="site" description="Could be important to modulate the pK values of the two catalytic cysteine residues" evidence="9">
    <location>
        <position position="166"/>
    </location>
</feature>
<comment type="catalytic activity">
    <reaction evidence="8 9">
        <text>(2S,6S)-2,6-diaminopimelate = meso-2,6-diaminopimelate</text>
        <dbReference type="Rhea" id="RHEA:15393"/>
        <dbReference type="ChEBI" id="CHEBI:57609"/>
        <dbReference type="ChEBI" id="CHEBI:57791"/>
        <dbReference type="EC" id="5.1.1.7"/>
    </reaction>
</comment>
<comment type="function">
    <text evidence="9">Catalyzes the stereoinversion of LL-2,6-diaminopimelate (L,L-DAP) to meso-diaminopimelate (meso-DAP), a precursor of L-lysine and an essential component of the bacterial peptidoglycan.</text>
</comment>
<dbReference type="Pfam" id="PF01678">
    <property type="entry name" value="DAP_epimerase"/>
    <property type="match status" value="2"/>
</dbReference>
<evidence type="ECO:0000256" key="1">
    <source>
        <dbReference type="ARBA" id="ARBA00005196"/>
    </source>
</evidence>
<evidence type="ECO:0000256" key="10">
    <source>
        <dbReference type="PROSITE-ProRule" id="PRU10125"/>
    </source>
</evidence>
<dbReference type="GO" id="GO:0009089">
    <property type="term" value="P:lysine biosynthetic process via diaminopimelate"/>
    <property type="evidence" value="ECO:0007669"/>
    <property type="project" value="UniProtKB-UniRule"/>
</dbReference>
<feature type="active site" evidence="10">
    <location>
        <position position="75"/>
    </location>
</feature>
<comment type="pathway">
    <text evidence="1 9">Amino-acid biosynthesis; L-lysine biosynthesis via DAP pathway; DL-2,6-diaminopimelate from LL-2,6-diaminopimelate: step 1/1.</text>
</comment>